<protein>
    <submittedName>
        <fullName evidence="2">Uncharacterized protein</fullName>
    </submittedName>
</protein>
<evidence type="ECO:0000313" key="3">
    <source>
        <dbReference type="Proteomes" id="UP000269721"/>
    </source>
</evidence>
<gene>
    <name evidence="2" type="ORF">BDK51DRAFT_45227</name>
</gene>
<reference evidence="3" key="1">
    <citation type="journal article" date="2018" name="Nat. Microbiol.">
        <title>Leveraging single-cell genomics to expand the fungal tree of life.</title>
        <authorList>
            <person name="Ahrendt S.R."/>
            <person name="Quandt C.A."/>
            <person name="Ciobanu D."/>
            <person name="Clum A."/>
            <person name="Salamov A."/>
            <person name="Andreopoulos B."/>
            <person name="Cheng J.F."/>
            <person name="Woyke T."/>
            <person name="Pelin A."/>
            <person name="Henrissat B."/>
            <person name="Reynolds N.K."/>
            <person name="Benny G.L."/>
            <person name="Smith M.E."/>
            <person name="James T.Y."/>
            <person name="Grigoriev I.V."/>
        </authorList>
    </citation>
    <scope>NUCLEOTIDE SEQUENCE [LARGE SCALE GENOMIC DNA]</scope>
</reference>
<feature type="compositionally biased region" description="Low complexity" evidence="1">
    <location>
        <begin position="352"/>
        <end position="375"/>
    </location>
</feature>
<name>A0A4P9WMC3_9FUNG</name>
<organism evidence="2 3">
    <name type="scientific">Blyttiomyces helicus</name>
    <dbReference type="NCBI Taxonomy" id="388810"/>
    <lineage>
        <taxon>Eukaryota</taxon>
        <taxon>Fungi</taxon>
        <taxon>Fungi incertae sedis</taxon>
        <taxon>Chytridiomycota</taxon>
        <taxon>Chytridiomycota incertae sedis</taxon>
        <taxon>Chytridiomycetes</taxon>
        <taxon>Chytridiomycetes incertae sedis</taxon>
        <taxon>Blyttiomyces</taxon>
    </lineage>
</organism>
<dbReference type="Proteomes" id="UP000269721">
    <property type="component" value="Unassembled WGS sequence"/>
</dbReference>
<dbReference type="AlphaFoldDB" id="A0A4P9WMC3"/>
<proteinExistence type="predicted"/>
<feature type="compositionally biased region" description="Low complexity" evidence="1">
    <location>
        <begin position="134"/>
        <end position="179"/>
    </location>
</feature>
<evidence type="ECO:0000313" key="2">
    <source>
        <dbReference type="EMBL" id="RKO91866.1"/>
    </source>
</evidence>
<sequence>MVRKTRSRSSLQENMPVVDEPFQFFIEYFLSTRNEWVSAVDATEAIKNLGLHPMPLGEKSFRAAMTEWESRRLVAGLPKPFELRCLTGVRPNSSGGVARNKVELRCSPETAEGRMGMFHPEDYIEPPPAPAGGPAPKKSARKSISAAASTSTAASKTAAASSSASTSTSKTPPASTSKTRAAPRPRSPSKSVGATPAVGLSKVASPETAAAVTENADVEMPDRDSFAVEYAAAIGAGNAMGSDPEPFVDSSSPESNGARSPTGEPRQQPVVVSAKRSRDVDHVGAAGPSTSTATNTTAAPLSAPAVTAAPAPTSVSAVTPGLALALMTPSPAADDADRQRPAKRPRGEQSIATDTAAVGSSASAGAATTSAASSSLQQADPESSVLAAVAEPDAHVDHHVHGSTAHTAADADTHAQPHPRSSPSRSSTRNKKSAEKGIQPPLVPPVRSSSCRPPRSDTSRHARGVGRRDGNAAILARERHAYGR</sequence>
<feature type="region of interest" description="Disordered" evidence="1">
    <location>
        <begin position="326"/>
        <end position="484"/>
    </location>
</feature>
<feature type="compositionally biased region" description="Basic and acidic residues" evidence="1">
    <location>
        <begin position="454"/>
        <end position="484"/>
    </location>
</feature>
<feature type="region of interest" description="Disordered" evidence="1">
    <location>
        <begin position="118"/>
        <end position="222"/>
    </location>
</feature>
<evidence type="ECO:0000256" key="1">
    <source>
        <dbReference type="SAM" id="MobiDB-lite"/>
    </source>
</evidence>
<keyword evidence="3" id="KW-1185">Reference proteome</keyword>
<dbReference type="EMBL" id="KZ994872">
    <property type="protein sequence ID" value="RKO91866.1"/>
    <property type="molecule type" value="Genomic_DNA"/>
</dbReference>
<feature type="compositionally biased region" description="Polar residues" evidence="1">
    <location>
        <begin position="249"/>
        <end position="259"/>
    </location>
</feature>
<feature type="compositionally biased region" description="Low complexity" evidence="1">
    <location>
        <begin position="285"/>
        <end position="298"/>
    </location>
</feature>
<accession>A0A4P9WMC3</accession>
<feature type="region of interest" description="Disordered" evidence="1">
    <location>
        <begin position="237"/>
        <end position="298"/>
    </location>
</feature>